<gene>
    <name evidence="1" type="ORF">PRLR5076_23640</name>
</gene>
<reference evidence="1" key="1">
    <citation type="journal article" date="2022" name="Int. J. Syst. Evol. Microbiol.">
        <title>Prevotella lacticifex sp. nov., isolated from the rumen of cows.</title>
        <authorList>
            <person name="Shinkai T."/>
            <person name="Ikeyama N."/>
            <person name="Kumagai M."/>
            <person name="Ohmori H."/>
            <person name="Sakamoto M."/>
            <person name="Ohkuma M."/>
            <person name="Mitsumori M."/>
        </authorList>
    </citation>
    <scope>NUCLEOTIDE SEQUENCE</scope>
    <source>
        <strain evidence="1">R5076</strain>
    </source>
</reference>
<comment type="caution">
    <text evidence="1">The sequence shown here is derived from an EMBL/GenBank/DDBJ whole genome shotgun (WGS) entry which is preliminary data.</text>
</comment>
<dbReference type="Proteomes" id="UP000825483">
    <property type="component" value="Unassembled WGS sequence"/>
</dbReference>
<name>A0A9R1CBE8_9BACT</name>
<dbReference type="EMBL" id="BPUB01000002">
    <property type="protein sequence ID" value="GJG59513.1"/>
    <property type="molecule type" value="Genomic_DNA"/>
</dbReference>
<proteinExistence type="predicted"/>
<accession>A0A9R1CBE8</accession>
<evidence type="ECO:0000313" key="1">
    <source>
        <dbReference type="EMBL" id="GJG59513.1"/>
    </source>
</evidence>
<sequence>MGRNFSQDYEPPAIKIELTQCDTYDRIAYSWEEYVDDNLGPYIKLKSSTSGLFENEKFLYKNRLYNSYNAMQAKDEFHSTRLTRIR</sequence>
<evidence type="ECO:0000313" key="2">
    <source>
        <dbReference type="Proteomes" id="UP000825483"/>
    </source>
</evidence>
<keyword evidence="2" id="KW-1185">Reference proteome</keyword>
<protein>
    <submittedName>
        <fullName evidence="1">Uncharacterized protein</fullName>
    </submittedName>
</protein>
<organism evidence="1 2">
    <name type="scientific">Prevotella lacticifex</name>
    <dbReference type="NCBI Taxonomy" id="2854755"/>
    <lineage>
        <taxon>Bacteria</taxon>
        <taxon>Pseudomonadati</taxon>
        <taxon>Bacteroidota</taxon>
        <taxon>Bacteroidia</taxon>
        <taxon>Bacteroidales</taxon>
        <taxon>Prevotellaceae</taxon>
        <taxon>Prevotella</taxon>
    </lineage>
</organism>
<dbReference type="AlphaFoldDB" id="A0A9R1CBE8"/>